<name>A0ABT3GEN7_9BACT</name>
<protein>
    <submittedName>
        <fullName evidence="1">Uncharacterized protein</fullName>
    </submittedName>
</protein>
<evidence type="ECO:0000313" key="2">
    <source>
        <dbReference type="Proteomes" id="UP001320876"/>
    </source>
</evidence>
<keyword evidence="2" id="KW-1185">Reference proteome</keyword>
<organism evidence="1 2">
    <name type="scientific">Luteolibacter arcticus</name>
    <dbReference type="NCBI Taxonomy" id="1581411"/>
    <lineage>
        <taxon>Bacteria</taxon>
        <taxon>Pseudomonadati</taxon>
        <taxon>Verrucomicrobiota</taxon>
        <taxon>Verrucomicrobiia</taxon>
        <taxon>Verrucomicrobiales</taxon>
        <taxon>Verrucomicrobiaceae</taxon>
        <taxon>Luteolibacter</taxon>
    </lineage>
</organism>
<evidence type="ECO:0000313" key="1">
    <source>
        <dbReference type="EMBL" id="MCW1921753.1"/>
    </source>
</evidence>
<proteinExistence type="predicted"/>
<dbReference type="EMBL" id="JAPDDT010000001">
    <property type="protein sequence ID" value="MCW1921753.1"/>
    <property type="molecule type" value="Genomic_DNA"/>
</dbReference>
<accession>A0ABT3GEN7</accession>
<dbReference type="Proteomes" id="UP001320876">
    <property type="component" value="Unassembled WGS sequence"/>
</dbReference>
<gene>
    <name evidence="1" type="ORF">OKA05_04260</name>
</gene>
<sequence length="642" mass="69396">MKACPLLFLVLSARCFGGTLLIEPEALPDLIEHEILPDAVIDRGFYPAHAPPGVYTQQQIDAALAGLAPMEKGILWSSTEHRSVGDTLASTTTVVDPNGALHGVDFTGDPFDHESWLVPGAPDLTVDVRHWSTRLRTSRNFTEREYVLKPRAGSGGPIGSTVDISSWTQTLATDLVEAAAPVLKYSPSTVPFFIPTELVQQALAGATPGQEVPLATGYGVLPLGIGEGETTETVYAYDVELFVDYIGDPDDYFTWIAIGDSSIQVSAHLITEQGQRFLDQSTEYRLVVPDGTGQIIQNPKITVVTEVTDTTGTWDKNYFTPGNVPPEVEPSDAAVLATKVTAGTAGMALHTTVDTPGTTERTVVESIDAHGAVAGVDYSGNPANPATWTALTPNDVVADRLETVTLTTGTEAEHRVHVLYREASSDPGQTGQLHRVENAVVGRDIVRVTRRYLNRPLDLEEDLPEGLSPHDIQQALAWADPGETVVAGQTRVRTLRSTQTTPLPDIIDTNGWTYGTDFTGDPGDMNTWQAAGPSDVYIDIYHPVSRTRDYDEVVTNHLVIAPNSPPVNQPALTVLSTDPGPPRGLHVTWSPPFGMEFEVETSNDLSLFTPVPGLYKADGRQLRHSGFFSPAQPAGFLRVKRR</sequence>
<dbReference type="RefSeq" id="WP_264485862.1">
    <property type="nucleotide sequence ID" value="NZ_JAPDDT010000001.1"/>
</dbReference>
<comment type="caution">
    <text evidence="1">The sequence shown here is derived from an EMBL/GenBank/DDBJ whole genome shotgun (WGS) entry which is preliminary data.</text>
</comment>
<reference evidence="1 2" key="1">
    <citation type="submission" date="2022-10" db="EMBL/GenBank/DDBJ databases">
        <title>Luteolibacter arcticus strain CCTCC AB 2014275, whole genome shotgun sequencing project.</title>
        <authorList>
            <person name="Zhao G."/>
            <person name="Shen L."/>
        </authorList>
    </citation>
    <scope>NUCLEOTIDE SEQUENCE [LARGE SCALE GENOMIC DNA]</scope>
    <source>
        <strain evidence="1 2">CCTCC AB 2014275</strain>
    </source>
</reference>